<dbReference type="HOGENOM" id="CLU_025147_0_0_1"/>
<evidence type="ECO:0000313" key="1">
    <source>
        <dbReference type="EMBL" id="ESK90712.1"/>
    </source>
</evidence>
<dbReference type="KEGG" id="mrr:Moror_4117"/>
<dbReference type="OrthoDB" id="3005749at2759"/>
<organism evidence="1 2">
    <name type="scientific">Moniliophthora roreri (strain MCA 2997)</name>
    <name type="common">Cocoa frosty pod rot fungus</name>
    <name type="synonym">Crinipellis roreri</name>
    <dbReference type="NCBI Taxonomy" id="1381753"/>
    <lineage>
        <taxon>Eukaryota</taxon>
        <taxon>Fungi</taxon>
        <taxon>Dikarya</taxon>
        <taxon>Basidiomycota</taxon>
        <taxon>Agaricomycotina</taxon>
        <taxon>Agaricomycetes</taxon>
        <taxon>Agaricomycetidae</taxon>
        <taxon>Agaricales</taxon>
        <taxon>Marasmiineae</taxon>
        <taxon>Marasmiaceae</taxon>
        <taxon>Moniliophthora</taxon>
    </lineage>
</organism>
<dbReference type="Proteomes" id="UP000017559">
    <property type="component" value="Unassembled WGS sequence"/>
</dbReference>
<keyword evidence="2" id="KW-1185">Reference proteome</keyword>
<name>V2XAF9_MONRO</name>
<reference evidence="1 2" key="1">
    <citation type="journal article" date="2014" name="BMC Genomics">
        <title>Genome and secretome analysis of the hemibiotrophic fungal pathogen, Moniliophthora roreri, which causes frosty pod rot disease of cacao: mechanisms of the biotrophic and necrotrophic phases.</title>
        <authorList>
            <person name="Meinhardt L.W."/>
            <person name="Costa G.G.L."/>
            <person name="Thomazella D.P.T."/>
            <person name="Teixeira P.J.P.L."/>
            <person name="Carazzolle M.F."/>
            <person name="Schuster S.C."/>
            <person name="Carlson J.E."/>
            <person name="Guiltinan M.J."/>
            <person name="Mieczkowski P."/>
            <person name="Farmer A."/>
            <person name="Ramaraj T."/>
            <person name="Crozier J."/>
            <person name="Davis R.E."/>
            <person name="Shao J."/>
            <person name="Melnick R.L."/>
            <person name="Pereira G.A.G."/>
            <person name="Bailey B.A."/>
        </authorList>
    </citation>
    <scope>NUCLEOTIDE SEQUENCE [LARGE SCALE GENOMIC DNA]</scope>
    <source>
        <strain evidence="1 2">MCA 2997</strain>
    </source>
</reference>
<comment type="caution">
    <text evidence="1">The sequence shown here is derived from an EMBL/GenBank/DDBJ whole genome shotgun (WGS) entry which is preliminary data.</text>
</comment>
<gene>
    <name evidence="1" type="ORF">Moror_4117</name>
</gene>
<sequence>MSMLQGSSRLTIEHSELTNVGRDQHNTHVVQYINQEERQEQTIWDEYRNIPTYEIHLKRRVGETLVKRLDQKKWRHLNACCKISIASISGEDKDTEFLYILYTGPDAFKAFQKDFEQFSCVKDINCVQLYGYNQGTALPALVFHNASVPFSQILEQNHFSPLLYTYIQYQCGVVQIASSNLDVRELWLDPRTNQLSRGPFVDWSLDWMTFALGLESNSTSNNPTPLSLQIYSDSTTVFQYLTQTLTTQTILKGINWSNRITCQSIANKDIASVLSSLSGTIYDRTHHGIIARWPGDRKKWYYELALQHGMPDTMWKSKVDMNNGLIRFTVLPSDVQNLQNQWLGLRYGLLGEQQEFTESWLSQAHSVFSQFGICKDEWEEYTHLGHFLLWFYCHNEHPTQNNRDIPVNKPLYLFILPIPRPSDSEAIWNSWVMGSKYFWSFDSSGCREMAEHLQVFLGLPSFTFSIQAQHAQWSHSAYDAIQQLHVSKGFNPKTLSLTQLLKFPILEVVGDEERFELQESLSDAESLPKAATGSLSQIIEAQASTQSGSESEEQLIMLVTNRSHAVNDTESMNLY</sequence>
<dbReference type="AlphaFoldDB" id="V2XAF9"/>
<accession>V2XAF9</accession>
<protein>
    <submittedName>
        <fullName evidence="1">Uncharacterized protein</fullName>
    </submittedName>
</protein>
<proteinExistence type="predicted"/>
<dbReference type="EMBL" id="AWSO01000417">
    <property type="protein sequence ID" value="ESK90712.1"/>
    <property type="molecule type" value="Genomic_DNA"/>
</dbReference>
<evidence type="ECO:0000313" key="2">
    <source>
        <dbReference type="Proteomes" id="UP000017559"/>
    </source>
</evidence>